<accession>A0A5J5F192</accession>
<dbReference type="GO" id="GO:0061631">
    <property type="term" value="F:ubiquitin conjugating enzyme activity"/>
    <property type="evidence" value="ECO:0007669"/>
    <property type="project" value="UniProtKB-EC"/>
</dbReference>
<dbReference type="AlphaFoldDB" id="A0A5J5F192"/>
<dbReference type="FunCoup" id="A0A5J5F192">
    <property type="interactions" value="1255"/>
</dbReference>
<evidence type="ECO:0000313" key="11">
    <source>
        <dbReference type="EMBL" id="KAA8909304.1"/>
    </source>
</evidence>
<dbReference type="InterPro" id="IPR000608">
    <property type="entry name" value="UBC"/>
</dbReference>
<evidence type="ECO:0000256" key="9">
    <source>
        <dbReference type="RuleBase" id="RU362109"/>
    </source>
</evidence>
<dbReference type="FunFam" id="3.10.110.10:FF:000037">
    <property type="entry name" value="ubiquitin-conjugating enzyme E2 27"/>
    <property type="match status" value="1"/>
</dbReference>
<evidence type="ECO:0000256" key="3">
    <source>
        <dbReference type="ARBA" id="ARBA00022741"/>
    </source>
</evidence>
<dbReference type="PROSITE" id="PS00183">
    <property type="entry name" value="UBC_1"/>
    <property type="match status" value="1"/>
</dbReference>
<proteinExistence type="inferred from homology"/>
<evidence type="ECO:0000256" key="7">
    <source>
        <dbReference type="ARBA" id="ARBA00077197"/>
    </source>
</evidence>
<dbReference type="PANTHER" id="PTHR24068">
    <property type="entry name" value="UBIQUITIN-CONJUGATING ENZYME E2"/>
    <property type="match status" value="1"/>
</dbReference>
<evidence type="ECO:0000256" key="4">
    <source>
        <dbReference type="ARBA" id="ARBA00022786"/>
    </source>
</evidence>
<dbReference type="InterPro" id="IPR009060">
    <property type="entry name" value="UBA-like_sf"/>
</dbReference>
<dbReference type="SUPFAM" id="SSF46934">
    <property type="entry name" value="UBA-like"/>
    <property type="match status" value="1"/>
</dbReference>
<keyword evidence="2" id="KW-0808">Transferase</keyword>
<organism evidence="11 12">
    <name type="scientific">Sphaerosporella brunnea</name>
    <dbReference type="NCBI Taxonomy" id="1250544"/>
    <lineage>
        <taxon>Eukaryota</taxon>
        <taxon>Fungi</taxon>
        <taxon>Dikarya</taxon>
        <taxon>Ascomycota</taxon>
        <taxon>Pezizomycotina</taxon>
        <taxon>Pezizomycetes</taxon>
        <taxon>Pezizales</taxon>
        <taxon>Pyronemataceae</taxon>
        <taxon>Sphaerosporella</taxon>
    </lineage>
</organism>
<dbReference type="SUPFAM" id="SSF54495">
    <property type="entry name" value="UBC-like"/>
    <property type="match status" value="1"/>
</dbReference>
<dbReference type="InterPro" id="IPR015368">
    <property type="entry name" value="UBA_C_fun"/>
</dbReference>
<evidence type="ECO:0000313" key="12">
    <source>
        <dbReference type="Proteomes" id="UP000326924"/>
    </source>
</evidence>
<comment type="similarity">
    <text evidence="9">Belongs to the ubiquitin-conjugating enzyme family.</text>
</comment>
<evidence type="ECO:0000256" key="2">
    <source>
        <dbReference type="ARBA" id="ARBA00022679"/>
    </source>
</evidence>
<dbReference type="InParanoid" id="A0A5J5F192"/>
<dbReference type="InterPro" id="IPR023313">
    <property type="entry name" value="UBQ-conjugating_AS"/>
</dbReference>
<evidence type="ECO:0000256" key="1">
    <source>
        <dbReference type="ARBA" id="ARBA00012486"/>
    </source>
</evidence>
<reference evidence="11 12" key="1">
    <citation type="submission" date="2019-09" db="EMBL/GenBank/DDBJ databases">
        <title>Draft genome of the ectomycorrhizal ascomycete Sphaerosporella brunnea.</title>
        <authorList>
            <consortium name="DOE Joint Genome Institute"/>
            <person name="Benucci G.M."/>
            <person name="Marozzi G."/>
            <person name="Antonielli L."/>
            <person name="Sanchez S."/>
            <person name="Marco P."/>
            <person name="Wang X."/>
            <person name="Falini L.B."/>
            <person name="Barry K."/>
            <person name="Haridas S."/>
            <person name="Lipzen A."/>
            <person name="Labutti K."/>
            <person name="Grigoriev I.V."/>
            <person name="Murat C."/>
            <person name="Martin F."/>
            <person name="Albertini E."/>
            <person name="Donnini D."/>
            <person name="Bonito G."/>
        </authorList>
    </citation>
    <scope>NUCLEOTIDE SEQUENCE [LARGE SCALE GENOMIC DNA]</scope>
    <source>
        <strain evidence="11 12">Sb_GMNB300</strain>
    </source>
</reference>
<keyword evidence="4 9" id="KW-0833">Ubl conjugation pathway</keyword>
<dbReference type="Gene3D" id="3.10.110.10">
    <property type="entry name" value="Ubiquitin Conjugating Enzyme"/>
    <property type="match status" value="1"/>
</dbReference>
<keyword evidence="12" id="KW-1185">Reference proteome</keyword>
<dbReference type="Gene3D" id="1.10.8.10">
    <property type="entry name" value="DNA helicase RuvA subunit, C-terminal domain"/>
    <property type="match status" value="1"/>
</dbReference>
<keyword evidence="5 9" id="KW-0067">ATP-binding</keyword>
<feature type="domain" description="UBC core" evidence="10">
    <location>
        <begin position="2"/>
        <end position="150"/>
    </location>
</feature>
<evidence type="ECO:0000256" key="6">
    <source>
        <dbReference type="ARBA" id="ARBA00072431"/>
    </source>
</evidence>
<dbReference type="EMBL" id="VXIS01000059">
    <property type="protein sequence ID" value="KAA8909304.1"/>
    <property type="molecule type" value="Genomic_DNA"/>
</dbReference>
<dbReference type="CDD" id="cd23800">
    <property type="entry name" value="UBCc_UBE2K"/>
    <property type="match status" value="1"/>
</dbReference>
<gene>
    <name evidence="11" type="ORF">FN846DRAFT_898332</name>
</gene>
<dbReference type="EC" id="2.3.2.23" evidence="1"/>
<dbReference type="SMART" id="SM00212">
    <property type="entry name" value="UBCc"/>
    <property type="match status" value="1"/>
</dbReference>
<dbReference type="Pfam" id="PF09288">
    <property type="entry name" value="UBA_3"/>
    <property type="match status" value="1"/>
</dbReference>
<dbReference type="OrthoDB" id="9993688at2759"/>
<evidence type="ECO:0000256" key="5">
    <source>
        <dbReference type="ARBA" id="ARBA00022840"/>
    </source>
</evidence>
<feature type="active site" description="Glycyl thioester intermediate" evidence="8">
    <location>
        <position position="88"/>
    </location>
</feature>
<dbReference type="GO" id="GO:0005524">
    <property type="term" value="F:ATP binding"/>
    <property type="evidence" value="ECO:0007669"/>
    <property type="project" value="UniProtKB-UniRule"/>
</dbReference>
<protein>
    <recommendedName>
        <fullName evidence="6">Ubiquitin-conjugating enzyme E2 1</fullName>
        <ecNumber evidence="1">2.3.2.23</ecNumber>
    </recommendedName>
    <alternativeName>
        <fullName evidence="7">E2 ubiquitin-conjugating enzyme 1</fullName>
    </alternativeName>
</protein>
<dbReference type="InterPro" id="IPR016135">
    <property type="entry name" value="UBQ-conjugating_enzyme/RWD"/>
</dbReference>
<name>A0A5J5F192_9PEZI</name>
<evidence type="ECO:0000259" key="10">
    <source>
        <dbReference type="PROSITE" id="PS50127"/>
    </source>
</evidence>
<sequence length="220" mass="24134">MATKRRILKELEDMSRDRSSGMQAEVVDSDNMMHLRGWFEGPPDTPYAGGTYVVDIVLPDNYPFVPPKMRFETRVWHPNISSQTGAICLDTLSAKWSPVLTIKTALLSLQSLLAAPEPSDPQDAEVAQMMLNDPARFDAKAREWATRYAGAGDAAPPSEAEKRRRELDGYSESLVEGFTGMGFETRAVVSALRGAGVKRGVESLAEDMAGRVVERLIGGM</sequence>
<dbReference type="Proteomes" id="UP000326924">
    <property type="component" value="Unassembled WGS sequence"/>
</dbReference>
<keyword evidence="3 9" id="KW-0547">Nucleotide-binding</keyword>
<comment type="caution">
    <text evidence="11">The sequence shown here is derived from an EMBL/GenBank/DDBJ whole genome shotgun (WGS) entry which is preliminary data.</text>
</comment>
<evidence type="ECO:0000256" key="8">
    <source>
        <dbReference type="PROSITE-ProRule" id="PRU10133"/>
    </source>
</evidence>
<dbReference type="Pfam" id="PF00179">
    <property type="entry name" value="UQ_con"/>
    <property type="match status" value="1"/>
</dbReference>
<dbReference type="PROSITE" id="PS50127">
    <property type="entry name" value="UBC_2"/>
    <property type="match status" value="1"/>
</dbReference>